<dbReference type="Pfam" id="PF00004">
    <property type="entry name" value="AAA"/>
    <property type="match status" value="1"/>
</dbReference>
<keyword evidence="17 20" id="KW-0472">Membrane</keyword>
<sequence length="684" mass="73417">MQSLALASSSSLRSIRSDVKHSTGPRLAPIRAIRTVVRAQQSQTPEPLPRRSLFAGLLAGAGALGAAAAARAEDAAGVASSRMSYSRFLEYLEMGRVKKVDLYENGTIAIVEAVSPELGNRIQRVRVQLPGTSSELLQKFRDKSVDFAAHTNTEDGGAVFLNLLGNLAFPLLLVGGLFLLSRRQGGGMGPGGPGNPMAFGKSKARFQMEPNTGVTFADVAGVDEAKQDFEEIVEFLKKPERFTAVGARIPKGVLLVGPPGTGKTLLAKAIAGEAGVPFFSISGSEFVEMFVGVGASRVRDLFKKAKENAPCIIFIDEIDAVGRSRGTGVGGGNDEREQTLNQLLTEMDGFEGNTGIIVVAATNRADILDNALLRPGRFDRQVSVEAPDQKGRLEILKVHGRNKKFEDDLDLKEIALRTPGFSGADLANLLNEAAILTGRRNKDGISQREIDDSIDRIVAGMEGTPMTDGRSKMLVAYHEVGHAVCATMTPGHDPVQKVTLIPRGQAKGLTWFIPGEDPTLISKNQIFARVVGALGGRAAEEVIFGDAEVTTGASSDLQQVSNMARAMVINYGFSEIGQFSLLDPSAQSQDMVMRMMARNSVSESLQTKIDAAVKKIATDAYNVALSHISENREGIDRIVEVLLENESMTGDEFRAILSQYATIPQENLDAVARQKQPDIELQLA</sequence>
<dbReference type="PANTHER" id="PTHR23076">
    <property type="entry name" value="METALLOPROTEASE M41 FTSH"/>
    <property type="match status" value="1"/>
</dbReference>
<keyword evidence="23" id="KW-1185">Reference proteome</keyword>
<dbReference type="FunFam" id="3.30.720.210:FF:000002">
    <property type="entry name" value="ATP-dependent zinc metalloprotease FTSH chloroplastic"/>
    <property type="match status" value="1"/>
</dbReference>
<dbReference type="InterPro" id="IPR003593">
    <property type="entry name" value="AAA+_ATPase"/>
</dbReference>
<dbReference type="InterPro" id="IPR003960">
    <property type="entry name" value="ATPase_AAA_CS"/>
</dbReference>
<evidence type="ECO:0000256" key="11">
    <source>
        <dbReference type="ARBA" id="ARBA00022833"/>
    </source>
</evidence>
<evidence type="ECO:0000256" key="5">
    <source>
        <dbReference type="ARBA" id="ARBA00022640"/>
    </source>
</evidence>
<dbReference type="InterPro" id="IPR005936">
    <property type="entry name" value="FtsH"/>
</dbReference>
<dbReference type="SUPFAM" id="SSF140990">
    <property type="entry name" value="FtsH protease domain-like"/>
    <property type="match status" value="1"/>
</dbReference>
<dbReference type="Pfam" id="PF06480">
    <property type="entry name" value="FtsH_ext"/>
    <property type="match status" value="1"/>
</dbReference>
<keyword evidence="6" id="KW-0645">Protease</keyword>
<keyword evidence="11" id="KW-0862">Zinc</keyword>
<dbReference type="Proteomes" id="UP001055712">
    <property type="component" value="Unassembled WGS sequence"/>
</dbReference>
<evidence type="ECO:0000256" key="3">
    <source>
        <dbReference type="ARBA" id="ARBA00010550"/>
    </source>
</evidence>
<dbReference type="Gene3D" id="3.30.720.210">
    <property type="match status" value="1"/>
</dbReference>
<comment type="similarity">
    <text evidence="19">Belongs to the AAA ATPase family.</text>
</comment>
<evidence type="ECO:0000256" key="2">
    <source>
        <dbReference type="ARBA" id="ARBA00010044"/>
    </source>
</evidence>
<dbReference type="GO" id="GO:0010304">
    <property type="term" value="P:PSII associated light-harvesting complex II catabolic process"/>
    <property type="evidence" value="ECO:0007669"/>
    <property type="project" value="UniProtKB-ARBA"/>
</dbReference>
<keyword evidence="7 20" id="KW-0812">Transmembrane</keyword>
<keyword evidence="9 19" id="KW-0547">Nucleotide-binding</keyword>
<proteinExistence type="inferred from homology"/>
<evidence type="ECO:0000256" key="4">
    <source>
        <dbReference type="ARBA" id="ARBA00022528"/>
    </source>
</evidence>
<evidence type="ECO:0000256" key="1">
    <source>
        <dbReference type="ARBA" id="ARBA00001947"/>
    </source>
</evidence>
<dbReference type="GO" id="GO:0008270">
    <property type="term" value="F:zinc ion binding"/>
    <property type="evidence" value="ECO:0007669"/>
    <property type="project" value="InterPro"/>
</dbReference>
<evidence type="ECO:0000313" key="22">
    <source>
        <dbReference type="EMBL" id="KAI3431546.1"/>
    </source>
</evidence>
<evidence type="ECO:0000256" key="6">
    <source>
        <dbReference type="ARBA" id="ARBA00022670"/>
    </source>
</evidence>
<evidence type="ECO:0000256" key="18">
    <source>
        <dbReference type="ARBA" id="ARBA00060455"/>
    </source>
</evidence>
<dbReference type="AlphaFoldDB" id="A0A9D4TQC3"/>
<evidence type="ECO:0000256" key="10">
    <source>
        <dbReference type="ARBA" id="ARBA00022801"/>
    </source>
</evidence>
<dbReference type="InterPro" id="IPR037219">
    <property type="entry name" value="Peptidase_M41-like"/>
</dbReference>
<comment type="subcellular location">
    <subcellularLocation>
        <location evidence="18">Plastid</location>
        <location evidence="18">Chloroplast thylakoid membrane</location>
        <topology evidence="18">Single-pass membrane protein</topology>
        <orientation evidence="18">Stromal side</orientation>
    </subcellularLocation>
</comment>
<comment type="similarity">
    <text evidence="2">In the C-terminal section; belongs to the peptidase M41 family.</text>
</comment>
<dbReference type="PANTHER" id="PTHR23076:SF139">
    <property type="entry name" value="ATP-DEPENDENT ZINC METALLOPROTEASE FTSH 2, CHLOROPLASTIC"/>
    <property type="match status" value="1"/>
</dbReference>
<dbReference type="Gene3D" id="1.10.8.60">
    <property type="match status" value="1"/>
</dbReference>
<dbReference type="GO" id="GO:0004176">
    <property type="term" value="F:ATP-dependent peptidase activity"/>
    <property type="evidence" value="ECO:0007669"/>
    <property type="project" value="InterPro"/>
</dbReference>
<evidence type="ECO:0000256" key="15">
    <source>
        <dbReference type="ARBA" id="ARBA00023049"/>
    </source>
</evidence>
<dbReference type="InterPro" id="IPR011546">
    <property type="entry name" value="Pept_M41_FtsH_extracell"/>
</dbReference>
<dbReference type="Pfam" id="PF17862">
    <property type="entry name" value="AAA_lid_3"/>
    <property type="match status" value="1"/>
</dbReference>
<name>A0A9D4TQC3_CHLVU</name>
<evidence type="ECO:0000256" key="7">
    <source>
        <dbReference type="ARBA" id="ARBA00022692"/>
    </source>
</evidence>
<keyword evidence="12 19" id="KW-0067">ATP-binding</keyword>
<organism evidence="22 23">
    <name type="scientific">Chlorella vulgaris</name>
    <name type="common">Green alga</name>
    <dbReference type="NCBI Taxonomy" id="3077"/>
    <lineage>
        <taxon>Eukaryota</taxon>
        <taxon>Viridiplantae</taxon>
        <taxon>Chlorophyta</taxon>
        <taxon>core chlorophytes</taxon>
        <taxon>Trebouxiophyceae</taxon>
        <taxon>Chlorellales</taxon>
        <taxon>Chlorellaceae</taxon>
        <taxon>Chlorella clade</taxon>
        <taxon>Chlorella</taxon>
    </lineage>
</organism>
<protein>
    <recommendedName>
        <fullName evidence="21">AAA+ ATPase domain-containing protein</fullName>
    </recommendedName>
</protein>
<evidence type="ECO:0000256" key="9">
    <source>
        <dbReference type="ARBA" id="ARBA00022741"/>
    </source>
</evidence>
<dbReference type="GO" id="GO:0016887">
    <property type="term" value="F:ATP hydrolysis activity"/>
    <property type="evidence" value="ECO:0007669"/>
    <property type="project" value="InterPro"/>
</dbReference>
<evidence type="ECO:0000256" key="16">
    <source>
        <dbReference type="ARBA" id="ARBA00023078"/>
    </source>
</evidence>
<keyword evidence="8" id="KW-0479">Metal-binding</keyword>
<dbReference type="GO" id="GO:0005524">
    <property type="term" value="F:ATP binding"/>
    <property type="evidence" value="ECO:0007669"/>
    <property type="project" value="UniProtKB-KW"/>
</dbReference>
<dbReference type="HAMAP" id="MF_01458">
    <property type="entry name" value="FtsH"/>
    <property type="match status" value="1"/>
</dbReference>
<dbReference type="InterPro" id="IPR000642">
    <property type="entry name" value="Peptidase_M41"/>
</dbReference>
<dbReference type="InterPro" id="IPR027417">
    <property type="entry name" value="P-loop_NTPase"/>
</dbReference>
<comment type="cofactor">
    <cofactor evidence="1">
        <name>Zn(2+)</name>
        <dbReference type="ChEBI" id="CHEBI:29105"/>
    </cofactor>
</comment>
<dbReference type="EMBL" id="SIDB01000006">
    <property type="protein sequence ID" value="KAI3431546.1"/>
    <property type="molecule type" value="Genomic_DNA"/>
</dbReference>
<keyword evidence="5" id="KW-0934">Plastid</keyword>
<keyword evidence="15" id="KW-0482">Metalloprotease</keyword>
<keyword evidence="10" id="KW-0378">Hydrolase</keyword>
<evidence type="ECO:0000313" key="23">
    <source>
        <dbReference type="Proteomes" id="UP001055712"/>
    </source>
</evidence>
<evidence type="ECO:0000256" key="14">
    <source>
        <dbReference type="ARBA" id="ARBA00022989"/>
    </source>
</evidence>
<dbReference type="Gene3D" id="1.20.58.760">
    <property type="entry name" value="Peptidase M41"/>
    <property type="match status" value="1"/>
</dbReference>
<keyword evidence="13" id="KW-0809">Transit peptide</keyword>
<dbReference type="FunFam" id="3.40.50.300:FF:000001">
    <property type="entry name" value="ATP-dependent zinc metalloprotease FtsH"/>
    <property type="match status" value="1"/>
</dbReference>
<gene>
    <name evidence="22" type="ORF">D9Q98_004595</name>
</gene>
<dbReference type="PROSITE" id="PS00674">
    <property type="entry name" value="AAA"/>
    <property type="match status" value="1"/>
</dbReference>
<feature type="domain" description="AAA+ ATPase" evidence="21">
    <location>
        <begin position="249"/>
        <end position="388"/>
    </location>
</feature>
<dbReference type="GO" id="GO:0009535">
    <property type="term" value="C:chloroplast thylakoid membrane"/>
    <property type="evidence" value="ECO:0007669"/>
    <property type="project" value="UniProtKB-SubCell"/>
</dbReference>
<evidence type="ECO:0000256" key="8">
    <source>
        <dbReference type="ARBA" id="ARBA00022723"/>
    </source>
</evidence>
<dbReference type="FunFam" id="1.10.8.60:FF:000001">
    <property type="entry name" value="ATP-dependent zinc metalloprotease FtsH"/>
    <property type="match status" value="1"/>
</dbReference>
<reference evidence="22" key="1">
    <citation type="journal article" date="2019" name="Plant J.">
        <title>Chlorella vulgaris genome assembly and annotation reveals the molecular basis for metabolic acclimation to high light conditions.</title>
        <authorList>
            <person name="Cecchin M."/>
            <person name="Marcolungo L."/>
            <person name="Rossato M."/>
            <person name="Girolomoni L."/>
            <person name="Cosentino E."/>
            <person name="Cuine S."/>
            <person name="Li-Beisson Y."/>
            <person name="Delledonne M."/>
            <person name="Ballottari M."/>
        </authorList>
    </citation>
    <scope>NUCLEOTIDE SEQUENCE</scope>
    <source>
        <strain evidence="22">211/11P</strain>
    </source>
</reference>
<dbReference type="CDD" id="cd19501">
    <property type="entry name" value="RecA-like_FtsH"/>
    <property type="match status" value="1"/>
</dbReference>
<dbReference type="InterPro" id="IPR003959">
    <property type="entry name" value="ATPase_AAA_core"/>
</dbReference>
<dbReference type="SMART" id="SM00382">
    <property type="entry name" value="AAA"/>
    <property type="match status" value="1"/>
</dbReference>
<evidence type="ECO:0000256" key="20">
    <source>
        <dbReference type="SAM" id="Phobius"/>
    </source>
</evidence>
<comment type="similarity">
    <text evidence="3">In the N-terminal section; belongs to the AAA ATPase family.</text>
</comment>
<feature type="transmembrane region" description="Helical" evidence="20">
    <location>
        <begin position="159"/>
        <end position="180"/>
    </location>
</feature>
<dbReference type="Gene3D" id="3.40.50.300">
    <property type="entry name" value="P-loop containing nucleotide triphosphate hydrolases"/>
    <property type="match status" value="1"/>
</dbReference>
<reference evidence="22" key="2">
    <citation type="submission" date="2020-11" db="EMBL/GenBank/DDBJ databases">
        <authorList>
            <person name="Cecchin M."/>
            <person name="Marcolungo L."/>
            <person name="Rossato M."/>
            <person name="Girolomoni L."/>
            <person name="Cosentino E."/>
            <person name="Cuine S."/>
            <person name="Li-Beisson Y."/>
            <person name="Delledonne M."/>
            <person name="Ballottari M."/>
        </authorList>
    </citation>
    <scope>NUCLEOTIDE SEQUENCE</scope>
    <source>
        <strain evidence="22">211/11P</strain>
        <tissue evidence="22">Whole cell</tissue>
    </source>
</reference>
<dbReference type="InterPro" id="IPR041569">
    <property type="entry name" value="AAA_lid_3"/>
</dbReference>
<dbReference type="OrthoDB" id="1413014at2759"/>
<dbReference type="SUPFAM" id="SSF52540">
    <property type="entry name" value="P-loop containing nucleoside triphosphate hydrolases"/>
    <property type="match status" value="1"/>
</dbReference>
<keyword evidence="16" id="KW-0793">Thylakoid</keyword>
<evidence type="ECO:0000256" key="19">
    <source>
        <dbReference type="RuleBase" id="RU003651"/>
    </source>
</evidence>
<dbReference type="FunFam" id="1.20.58.760:FF:000001">
    <property type="entry name" value="ATP-dependent zinc metalloprotease FtsH"/>
    <property type="match status" value="1"/>
</dbReference>
<evidence type="ECO:0000256" key="13">
    <source>
        <dbReference type="ARBA" id="ARBA00022946"/>
    </source>
</evidence>
<keyword evidence="14 20" id="KW-1133">Transmembrane helix</keyword>
<evidence type="ECO:0000256" key="17">
    <source>
        <dbReference type="ARBA" id="ARBA00023136"/>
    </source>
</evidence>
<dbReference type="NCBIfam" id="TIGR01241">
    <property type="entry name" value="FtsH_fam"/>
    <property type="match status" value="1"/>
</dbReference>
<comment type="caution">
    <text evidence="22">The sequence shown here is derived from an EMBL/GenBank/DDBJ whole genome shotgun (WGS) entry which is preliminary data.</text>
</comment>
<dbReference type="GO" id="GO:0004222">
    <property type="term" value="F:metalloendopeptidase activity"/>
    <property type="evidence" value="ECO:0007669"/>
    <property type="project" value="InterPro"/>
</dbReference>
<keyword evidence="4" id="KW-0150">Chloroplast</keyword>
<accession>A0A9D4TQC3</accession>
<evidence type="ECO:0000256" key="12">
    <source>
        <dbReference type="ARBA" id="ARBA00022840"/>
    </source>
</evidence>
<dbReference type="Pfam" id="PF01434">
    <property type="entry name" value="Peptidase_M41"/>
    <property type="match status" value="1"/>
</dbReference>
<evidence type="ECO:0000259" key="21">
    <source>
        <dbReference type="SMART" id="SM00382"/>
    </source>
</evidence>
<dbReference type="GO" id="GO:0006508">
    <property type="term" value="P:proteolysis"/>
    <property type="evidence" value="ECO:0007669"/>
    <property type="project" value="UniProtKB-KW"/>
</dbReference>